<evidence type="ECO:0000256" key="2">
    <source>
        <dbReference type="SAM" id="Phobius"/>
    </source>
</evidence>
<accession>D6U8U9</accession>
<gene>
    <name evidence="3" type="ORF">Krac_0137</name>
</gene>
<organism evidence="3 4">
    <name type="scientific">Ktedonobacter racemifer DSM 44963</name>
    <dbReference type="NCBI Taxonomy" id="485913"/>
    <lineage>
        <taxon>Bacteria</taxon>
        <taxon>Bacillati</taxon>
        <taxon>Chloroflexota</taxon>
        <taxon>Ktedonobacteria</taxon>
        <taxon>Ktedonobacterales</taxon>
        <taxon>Ktedonobacteraceae</taxon>
        <taxon>Ktedonobacter</taxon>
    </lineage>
</organism>
<feature type="region of interest" description="Disordered" evidence="1">
    <location>
        <begin position="110"/>
        <end position="131"/>
    </location>
</feature>
<keyword evidence="2" id="KW-1133">Transmembrane helix</keyword>
<dbReference type="InParanoid" id="D6U8U9"/>
<dbReference type="InterPro" id="IPR024414">
    <property type="entry name" value="Uncharacterised_PrgI"/>
</dbReference>
<dbReference type="RefSeq" id="WP_007923666.1">
    <property type="nucleotide sequence ID" value="NZ_ADVG01000006.1"/>
</dbReference>
<dbReference type="STRING" id="485913.Krac_0137"/>
<protein>
    <recommendedName>
        <fullName evidence="5">PrgI family protein</fullName>
    </recommendedName>
</protein>
<dbReference type="Pfam" id="PF12666">
    <property type="entry name" value="PrgI"/>
    <property type="match status" value="1"/>
</dbReference>
<evidence type="ECO:0000256" key="1">
    <source>
        <dbReference type="SAM" id="MobiDB-lite"/>
    </source>
</evidence>
<feature type="transmembrane region" description="Helical" evidence="2">
    <location>
        <begin position="54"/>
        <end position="74"/>
    </location>
</feature>
<dbReference type="AlphaFoldDB" id="D6U8U9"/>
<reference evidence="3 4" key="1">
    <citation type="journal article" date="2011" name="Stand. Genomic Sci.">
        <title>Non-contiguous finished genome sequence and contextual data of the filamentous soil bacterium Ktedonobacter racemifer type strain (SOSP1-21).</title>
        <authorList>
            <person name="Chang Y.J."/>
            <person name="Land M."/>
            <person name="Hauser L."/>
            <person name="Chertkov O."/>
            <person name="Del Rio T.G."/>
            <person name="Nolan M."/>
            <person name="Copeland A."/>
            <person name="Tice H."/>
            <person name="Cheng J.F."/>
            <person name="Lucas S."/>
            <person name="Han C."/>
            <person name="Goodwin L."/>
            <person name="Pitluck S."/>
            <person name="Ivanova N."/>
            <person name="Ovchinikova G."/>
            <person name="Pati A."/>
            <person name="Chen A."/>
            <person name="Palaniappan K."/>
            <person name="Mavromatis K."/>
            <person name="Liolios K."/>
            <person name="Brettin T."/>
            <person name="Fiebig A."/>
            <person name="Rohde M."/>
            <person name="Abt B."/>
            <person name="Goker M."/>
            <person name="Detter J.C."/>
            <person name="Woyke T."/>
            <person name="Bristow J."/>
            <person name="Eisen J.A."/>
            <person name="Markowitz V."/>
            <person name="Hugenholtz P."/>
            <person name="Kyrpides N.C."/>
            <person name="Klenk H.P."/>
            <person name="Lapidus A."/>
        </authorList>
    </citation>
    <scope>NUCLEOTIDE SEQUENCE [LARGE SCALE GENOMIC DNA]</scope>
    <source>
        <strain evidence="4">DSM 44963</strain>
    </source>
</reference>
<keyword evidence="2" id="KW-0812">Transmembrane</keyword>
<dbReference type="Proteomes" id="UP000004508">
    <property type="component" value="Unassembled WGS sequence"/>
</dbReference>
<sequence>MSTLRHKLPIHLEQPDTLLFGLTARQSLLIGLGAGMGYSAWSTASTAIPGVTGLLVAALCAFLVGAFCTATAFIQIKGRGLEVWIVIFLLYLGDPKIYLHQPLTVSTYDLSPDSEDESDKAASNEGTIEEW</sequence>
<evidence type="ECO:0000313" key="4">
    <source>
        <dbReference type="Proteomes" id="UP000004508"/>
    </source>
</evidence>
<dbReference type="EMBL" id="ADVG01000006">
    <property type="protein sequence ID" value="EFH79659.1"/>
    <property type="molecule type" value="Genomic_DNA"/>
</dbReference>
<evidence type="ECO:0008006" key="5">
    <source>
        <dbReference type="Google" id="ProtNLM"/>
    </source>
</evidence>
<keyword evidence="2" id="KW-0472">Membrane</keyword>
<dbReference type="OrthoDB" id="161497at2"/>
<comment type="caution">
    <text evidence="3">The sequence shown here is derived from an EMBL/GenBank/DDBJ whole genome shotgun (WGS) entry which is preliminary data.</text>
</comment>
<proteinExistence type="predicted"/>
<evidence type="ECO:0000313" key="3">
    <source>
        <dbReference type="EMBL" id="EFH79659.1"/>
    </source>
</evidence>
<keyword evidence="4" id="KW-1185">Reference proteome</keyword>
<name>D6U8U9_KTERA</name>